<dbReference type="GO" id="GO:0012505">
    <property type="term" value="C:endomembrane system"/>
    <property type="evidence" value="ECO:0007669"/>
    <property type="project" value="UniProtKB-SubCell"/>
</dbReference>
<keyword evidence="3 6" id="KW-0812">Transmembrane</keyword>
<reference evidence="9" key="1">
    <citation type="journal article" date="2013" name="Genome Biol.">
        <title>Draft genome of the mountain pine beetle, Dendroctonus ponderosae Hopkins, a major forest pest.</title>
        <authorList>
            <person name="Keeling C.I."/>
            <person name="Yuen M.M."/>
            <person name="Liao N.Y."/>
            <person name="Docking T.R."/>
            <person name="Chan S.K."/>
            <person name="Taylor G.A."/>
            <person name="Palmquist D.L."/>
            <person name="Jackman S.D."/>
            <person name="Nguyen A."/>
            <person name="Li M."/>
            <person name="Henderson H."/>
            <person name="Janes J.K."/>
            <person name="Zhao Y."/>
            <person name="Pandoh P."/>
            <person name="Moore R."/>
            <person name="Sperling F.A."/>
            <person name="Huber D.P."/>
            <person name="Birol I."/>
            <person name="Jones S.J."/>
            <person name="Bohlmann J."/>
        </authorList>
    </citation>
    <scope>NUCLEOTIDE SEQUENCE</scope>
</reference>
<feature type="transmembrane region" description="Helical" evidence="6">
    <location>
        <begin position="34"/>
        <end position="57"/>
    </location>
</feature>
<dbReference type="InterPro" id="IPR026749">
    <property type="entry name" value="Tmem135"/>
</dbReference>
<comment type="similarity">
    <text evidence="2">Belongs to the TMEM135 family.</text>
</comment>
<evidence type="ECO:0000256" key="5">
    <source>
        <dbReference type="ARBA" id="ARBA00023136"/>
    </source>
</evidence>
<name>A0AAR5QHL4_DENPD</name>
<keyword evidence="4 6" id="KW-1133">Transmembrane helix</keyword>
<dbReference type="EnsemblMetazoa" id="XM_019917155.1">
    <property type="protein sequence ID" value="XP_019772714.1"/>
    <property type="gene ID" value="LOC109546258"/>
</dbReference>
<evidence type="ECO:0000256" key="3">
    <source>
        <dbReference type="ARBA" id="ARBA00022692"/>
    </source>
</evidence>
<reference evidence="8" key="2">
    <citation type="submission" date="2024-08" db="UniProtKB">
        <authorList>
            <consortium name="EnsemblMetazoa"/>
        </authorList>
    </citation>
    <scope>IDENTIFICATION</scope>
</reference>
<sequence length="392" mass="44776">MNAISKQLFYEKVSSGVKCRNIHSWNQNCTKSQIWFVSTVFVGSLKFFLPIYIVKAIINSRRFKEKNFWLQLVLGQIRSSIYGTLMGSLFLAGNCLLCNLTGRLHYYNVSIVAGMFSGLSLLVETKENQTLDTLIFFNLLVEAFFRNFVNFNLPILTTGQETLLFMAVSSLLMFLLQSDQTKKKLTNFWFYTPPKFSRKENLDHNCVHEGFCADFALQGIQKYFLLGYGFGVVRKLIPSMLRVIRNPLALLPIAFNKDNVKFGAFISAYVGVHRYFTCLLLKSNGVDQKYFGALAGLLAGATYSISPNLQVLTVGITTVLQILYHRLLKKLQVKNRLLPQQLVYMLSHCLLLHNVMMCKETCPTYYVNMLNNATNNLFPQVYDEVIGKYFPS</sequence>
<protein>
    <recommendedName>
        <fullName evidence="7">Transmembrane protein 135 N-terminal domain-containing protein</fullName>
    </recommendedName>
</protein>
<evidence type="ECO:0000256" key="1">
    <source>
        <dbReference type="ARBA" id="ARBA00004127"/>
    </source>
</evidence>
<accession>A0AAR5QHL4</accession>
<proteinExistence type="inferred from homology"/>
<dbReference type="RefSeq" id="XP_019772714.1">
    <property type="nucleotide sequence ID" value="XM_019917155.2"/>
</dbReference>
<feature type="transmembrane region" description="Helical" evidence="6">
    <location>
        <begin position="104"/>
        <end position="123"/>
    </location>
</feature>
<feature type="transmembrane region" description="Helical" evidence="6">
    <location>
        <begin position="69"/>
        <end position="92"/>
    </location>
</feature>
<comment type="subcellular location">
    <subcellularLocation>
        <location evidence="1">Endomembrane system</location>
        <topology evidence="1">Multi-pass membrane protein</topology>
    </subcellularLocation>
</comment>
<dbReference type="PANTHER" id="PTHR12459:SF15">
    <property type="entry name" value="TRANSMEMBRANE PROTEIN 135"/>
    <property type="match status" value="1"/>
</dbReference>
<evidence type="ECO:0000313" key="9">
    <source>
        <dbReference type="Proteomes" id="UP000019118"/>
    </source>
</evidence>
<evidence type="ECO:0000256" key="4">
    <source>
        <dbReference type="ARBA" id="ARBA00022989"/>
    </source>
</evidence>
<dbReference type="Pfam" id="PF15982">
    <property type="entry name" value="TMEM135_C_rich"/>
    <property type="match status" value="1"/>
</dbReference>
<organism evidence="8 9">
    <name type="scientific">Dendroctonus ponderosae</name>
    <name type="common">Mountain pine beetle</name>
    <dbReference type="NCBI Taxonomy" id="77166"/>
    <lineage>
        <taxon>Eukaryota</taxon>
        <taxon>Metazoa</taxon>
        <taxon>Ecdysozoa</taxon>
        <taxon>Arthropoda</taxon>
        <taxon>Hexapoda</taxon>
        <taxon>Insecta</taxon>
        <taxon>Pterygota</taxon>
        <taxon>Neoptera</taxon>
        <taxon>Endopterygota</taxon>
        <taxon>Coleoptera</taxon>
        <taxon>Polyphaga</taxon>
        <taxon>Cucujiformia</taxon>
        <taxon>Curculionidae</taxon>
        <taxon>Scolytinae</taxon>
        <taxon>Dendroctonus</taxon>
    </lineage>
</organism>
<keyword evidence="5 6" id="KW-0472">Membrane</keyword>
<keyword evidence="9" id="KW-1185">Reference proteome</keyword>
<dbReference type="PANTHER" id="PTHR12459">
    <property type="entry name" value="TRANSMEMBRANE PROTEIN 135-RELATED"/>
    <property type="match status" value="1"/>
</dbReference>
<dbReference type="KEGG" id="dpa:109546258"/>
<evidence type="ECO:0000313" key="8">
    <source>
        <dbReference type="EnsemblMetazoa" id="XP_019772714.1"/>
    </source>
</evidence>
<evidence type="ECO:0000259" key="7">
    <source>
        <dbReference type="Pfam" id="PF15982"/>
    </source>
</evidence>
<dbReference type="AlphaFoldDB" id="A0AAR5QHL4"/>
<dbReference type="InterPro" id="IPR031926">
    <property type="entry name" value="TMEM135_N"/>
</dbReference>
<evidence type="ECO:0000256" key="2">
    <source>
        <dbReference type="ARBA" id="ARBA00008924"/>
    </source>
</evidence>
<evidence type="ECO:0000256" key="6">
    <source>
        <dbReference type="SAM" id="Phobius"/>
    </source>
</evidence>
<feature type="domain" description="Transmembrane protein 135 N-terminal" evidence="7">
    <location>
        <begin position="22"/>
        <end position="146"/>
    </location>
</feature>
<feature type="transmembrane region" description="Helical" evidence="6">
    <location>
        <begin position="155"/>
        <end position="176"/>
    </location>
</feature>
<dbReference type="GeneID" id="109546258"/>
<dbReference type="Proteomes" id="UP000019118">
    <property type="component" value="Unassembled WGS sequence"/>
</dbReference>